<dbReference type="PROSITE" id="PS51755">
    <property type="entry name" value="OMPR_PHOB"/>
    <property type="match status" value="1"/>
</dbReference>
<dbReference type="InterPro" id="IPR036388">
    <property type="entry name" value="WH-like_DNA-bd_sf"/>
</dbReference>
<evidence type="ECO:0000259" key="8">
    <source>
        <dbReference type="PROSITE" id="PS50110"/>
    </source>
</evidence>
<dbReference type="Proteomes" id="UP000396788">
    <property type="component" value="Unassembled WGS sequence"/>
</dbReference>
<dbReference type="GO" id="GO:0032993">
    <property type="term" value="C:protein-DNA complex"/>
    <property type="evidence" value="ECO:0007669"/>
    <property type="project" value="TreeGrafter"/>
</dbReference>
<feature type="domain" description="OmpR/PhoB-type" evidence="9">
    <location>
        <begin position="166"/>
        <end position="262"/>
    </location>
</feature>
<proteinExistence type="predicted"/>
<dbReference type="EMBL" id="CABPRY010000011">
    <property type="protein sequence ID" value="VVE36450.1"/>
    <property type="molecule type" value="Genomic_DNA"/>
</dbReference>
<protein>
    <submittedName>
        <fullName evidence="10">Transcriptional regulatory protein tctD</fullName>
    </submittedName>
</protein>
<name>A0A5E4XJU1_9BURK</name>
<feature type="domain" description="Response regulatory" evidence="8">
    <location>
        <begin position="44"/>
        <end position="158"/>
    </location>
</feature>
<gene>
    <name evidence="10" type="primary">tctD_3</name>
    <name evidence="10" type="ORF">PCE31107_03933</name>
</gene>
<dbReference type="SUPFAM" id="SSF46894">
    <property type="entry name" value="C-terminal effector domain of the bipartite response regulators"/>
    <property type="match status" value="1"/>
</dbReference>
<accession>A0A5E4XJU1</accession>
<dbReference type="Gene3D" id="3.40.50.2300">
    <property type="match status" value="1"/>
</dbReference>
<feature type="modified residue" description="4-aspartylphosphate" evidence="6">
    <location>
        <position position="93"/>
    </location>
</feature>
<dbReference type="GO" id="GO:0000156">
    <property type="term" value="F:phosphorelay response regulator activity"/>
    <property type="evidence" value="ECO:0007669"/>
    <property type="project" value="TreeGrafter"/>
</dbReference>
<dbReference type="GO" id="GO:0006355">
    <property type="term" value="P:regulation of DNA-templated transcription"/>
    <property type="evidence" value="ECO:0007669"/>
    <property type="project" value="InterPro"/>
</dbReference>
<dbReference type="PANTHER" id="PTHR48111:SF67">
    <property type="entry name" value="TRANSCRIPTIONAL REGULATORY PROTEIN TCTD"/>
    <property type="match status" value="1"/>
</dbReference>
<evidence type="ECO:0000256" key="2">
    <source>
        <dbReference type="ARBA" id="ARBA00023012"/>
    </source>
</evidence>
<dbReference type="Gene3D" id="6.10.250.690">
    <property type="match status" value="1"/>
</dbReference>
<dbReference type="Gene3D" id="1.10.10.10">
    <property type="entry name" value="Winged helix-like DNA-binding domain superfamily/Winged helix DNA-binding domain"/>
    <property type="match status" value="1"/>
</dbReference>
<dbReference type="InterPro" id="IPR001789">
    <property type="entry name" value="Sig_transdc_resp-reg_receiver"/>
</dbReference>
<evidence type="ECO:0000313" key="10">
    <source>
        <dbReference type="EMBL" id="VVE36450.1"/>
    </source>
</evidence>
<organism evidence="10 11">
    <name type="scientific">Pandoraea cepalis</name>
    <dbReference type="NCBI Taxonomy" id="2508294"/>
    <lineage>
        <taxon>Bacteria</taxon>
        <taxon>Pseudomonadati</taxon>
        <taxon>Pseudomonadota</taxon>
        <taxon>Betaproteobacteria</taxon>
        <taxon>Burkholderiales</taxon>
        <taxon>Burkholderiaceae</taxon>
        <taxon>Pandoraea</taxon>
    </lineage>
</organism>
<dbReference type="AlphaFoldDB" id="A0A5E4XJU1"/>
<feature type="DNA-binding region" description="OmpR/PhoB-type" evidence="7">
    <location>
        <begin position="166"/>
        <end position="262"/>
    </location>
</feature>
<evidence type="ECO:0000313" key="11">
    <source>
        <dbReference type="Proteomes" id="UP000396788"/>
    </source>
</evidence>
<dbReference type="InterPro" id="IPR039420">
    <property type="entry name" value="WalR-like"/>
</dbReference>
<dbReference type="SMART" id="SM00448">
    <property type="entry name" value="REC"/>
    <property type="match status" value="1"/>
</dbReference>
<keyword evidence="3" id="KW-0805">Transcription regulation</keyword>
<evidence type="ECO:0000256" key="5">
    <source>
        <dbReference type="ARBA" id="ARBA00023163"/>
    </source>
</evidence>
<dbReference type="InterPro" id="IPR016032">
    <property type="entry name" value="Sig_transdc_resp-reg_C-effctor"/>
</dbReference>
<dbReference type="Pfam" id="PF00072">
    <property type="entry name" value="Response_reg"/>
    <property type="match status" value="1"/>
</dbReference>
<evidence type="ECO:0000256" key="4">
    <source>
        <dbReference type="ARBA" id="ARBA00023125"/>
    </source>
</evidence>
<dbReference type="GO" id="GO:0000976">
    <property type="term" value="F:transcription cis-regulatory region binding"/>
    <property type="evidence" value="ECO:0007669"/>
    <property type="project" value="TreeGrafter"/>
</dbReference>
<dbReference type="PROSITE" id="PS50110">
    <property type="entry name" value="RESPONSE_REGULATORY"/>
    <property type="match status" value="1"/>
</dbReference>
<dbReference type="CDD" id="cd00383">
    <property type="entry name" value="trans_reg_C"/>
    <property type="match status" value="1"/>
</dbReference>
<reference evidence="10 11" key="1">
    <citation type="submission" date="2019-08" db="EMBL/GenBank/DDBJ databases">
        <authorList>
            <person name="Peeters C."/>
        </authorList>
    </citation>
    <scope>NUCLEOTIDE SEQUENCE [LARGE SCALE GENOMIC DNA]</scope>
    <source>
        <strain evidence="10 11">LMG 31107</strain>
    </source>
</reference>
<dbReference type="FunFam" id="3.40.50.2300:FF:000002">
    <property type="entry name" value="DNA-binding response regulator PhoP"/>
    <property type="match status" value="1"/>
</dbReference>
<dbReference type="GO" id="GO:0005829">
    <property type="term" value="C:cytosol"/>
    <property type="evidence" value="ECO:0007669"/>
    <property type="project" value="TreeGrafter"/>
</dbReference>
<keyword evidence="5" id="KW-0804">Transcription</keyword>
<dbReference type="InterPro" id="IPR001867">
    <property type="entry name" value="OmpR/PhoB-type_DNA-bd"/>
</dbReference>
<evidence type="ECO:0000259" key="9">
    <source>
        <dbReference type="PROSITE" id="PS51755"/>
    </source>
</evidence>
<evidence type="ECO:0000256" key="7">
    <source>
        <dbReference type="PROSITE-ProRule" id="PRU01091"/>
    </source>
</evidence>
<evidence type="ECO:0000256" key="6">
    <source>
        <dbReference type="PROSITE-ProRule" id="PRU00169"/>
    </source>
</evidence>
<keyword evidence="1 6" id="KW-0597">Phosphoprotein</keyword>
<dbReference type="InterPro" id="IPR011006">
    <property type="entry name" value="CheY-like_superfamily"/>
</dbReference>
<keyword evidence="2" id="KW-0902">Two-component regulatory system</keyword>
<dbReference type="SMART" id="SM00862">
    <property type="entry name" value="Trans_reg_C"/>
    <property type="match status" value="1"/>
</dbReference>
<evidence type="ECO:0000256" key="3">
    <source>
        <dbReference type="ARBA" id="ARBA00023015"/>
    </source>
</evidence>
<dbReference type="PANTHER" id="PTHR48111">
    <property type="entry name" value="REGULATOR OF RPOS"/>
    <property type="match status" value="1"/>
</dbReference>
<sequence length="265" mass="29453">MQVFSRNRWVFTRCWLAPVRRAHSPSPSLSASLPPSPYAFAVMKLLLIEDNDTLAHWLARMLRDDNFTVDAARDGDAADRLLQTETYDVVLLDLMLPKLGGKHVLRRLRERRNNVPVIILTASGSVDEKVDCLGAGADDYLVKPFEVRELIARVKALARRHAPEQSADLVCADLAYHAGTRQFTIAGAPLALPSREHAVLEILMRKQGKTVAKSALVDGVFGLDDEPSADAIEIYIHRLRKKLETSHAAIMTLRGLGYLLRAKDA</sequence>
<keyword evidence="4 7" id="KW-0238">DNA-binding</keyword>
<dbReference type="Pfam" id="PF00486">
    <property type="entry name" value="Trans_reg_C"/>
    <property type="match status" value="1"/>
</dbReference>
<dbReference type="SUPFAM" id="SSF52172">
    <property type="entry name" value="CheY-like"/>
    <property type="match status" value="1"/>
</dbReference>
<evidence type="ECO:0000256" key="1">
    <source>
        <dbReference type="ARBA" id="ARBA00022553"/>
    </source>
</evidence>